<dbReference type="Proteomes" id="UP000032101">
    <property type="component" value="Unassembled WGS sequence"/>
</dbReference>
<dbReference type="OrthoDB" id="6947232at2"/>
<reference evidence="1 2" key="1">
    <citation type="submission" date="2015-01" db="EMBL/GenBank/DDBJ databases">
        <title>Draft Genome Sequence of the Biocontrol and Plant Growth-Promoting Rhizobacteria (PGPR) Pseudomonas fluorescens UM270.</title>
        <authorList>
            <person name="Hernandez-Salmeron J.E."/>
            <person name="Santoyo G."/>
            <person name="Moreno-Hagelsieb G."/>
            <person name="Hernandez-Leon R."/>
        </authorList>
    </citation>
    <scope>NUCLEOTIDE SEQUENCE [LARGE SCALE GENOMIC DNA]</scope>
    <source>
        <strain evidence="1 2">UM270</strain>
    </source>
</reference>
<proteinExistence type="predicted"/>
<sequence>MHIQVIVELEPDNAIDEIRRLNGVMIQLGYEGRTVFAEAYGAEGLVQILEVRASTGQAEILVMGCSREQIQTVLEWQSCYDEGEFEDLVIHLVRKA</sequence>
<accession>A0A0D0P5T4</accession>
<dbReference type="PATRIC" id="fig|294.124.peg.5731"/>
<organism evidence="1 2">
    <name type="scientific">Pseudomonas fluorescens</name>
    <dbReference type="NCBI Taxonomy" id="294"/>
    <lineage>
        <taxon>Bacteria</taxon>
        <taxon>Pseudomonadati</taxon>
        <taxon>Pseudomonadota</taxon>
        <taxon>Gammaproteobacteria</taxon>
        <taxon>Pseudomonadales</taxon>
        <taxon>Pseudomonadaceae</taxon>
        <taxon>Pseudomonas</taxon>
    </lineage>
</organism>
<gene>
    <name evidence="1" type="ORF">RL74_27675</name>
</gene>
<protein>
    <submittedName>
        <fullName evidence="1">Uncharacterized protein</fullName>
    </submittedName>
</protein>
<name>A0A0D0P5T4_PSEFL</name>
<dbReference type="RefSeq" id="WP_042732990.1">
    <property type="nucleotide sequence ID" value="NZ_JXNZ01000509.1"/>
</dbReference>
<evidence type="ECO:0000313" key="1">
    <source>
        <dbReference type="EMBL" id="KIQ56117.1"/>
    </source>
</evidence>
<dbReference type="EMBL" id="JXNZ01000509">
    <property type="protein sequence ID" value="KIQ56117.1"/>
    <property type="molecule type" value="Genomic_DNA"/>
</dbReference>
<comment type="caution">
    <text evidence="1">The sequence shown here is derived from an EMBL/GenBank/DDBJ whole genome shotgun (WGS) entry which is preliminary data.</text>
</comment>
<evidence type="ECO:0000313" key="2">
    <source>
        <dbReference type="Proteomes" id="UP000032101"/>
    </source>
</evidence>
<dbReference type="AlphaFoldDB" id="A0A0D0P5T4"/>